<evidence type="ECO:0000313" key="2">
    <source>
        <dbReference type="EMBL" id="GGD83255.1"/>
    </source>
</evidence>
<feature type="compositionally biased region" description="Polar residues" evidence="1">
    <location>
        <begin position="40"/>
        <end position="49"/>
    </location>
</feature>
<dbReference type="EMBL" id="BMIP01000013">
    <property type="protein sequence ID" value="GGD83255.1"/>
    <property type="molecule type" value="Genomic_DNA"/>
</dbReference>
<reference evidence="2" key="2">
    <citation type="submission" date="2020-09" db="EMBL/GenBank/DDBJ databases">
        <authorList>
            <person name="Sun Q."/>
            <person name="Zhou Y."/>
        </authorList>
    </citation>
    <scope>NUCLEOTIDE SEQUENCE</scope>
    <source>
        <strain evidence="2">CGMCC 1.15360</strain>
    </source>
</reference>
<organism evidence="2 3">
    <name type="scientific">Croceicoccus mobilis</name>
    <dbReference type="NCBI Taxonomy" id="1703339"/>
    <lineage>
        <taxon>Bacteria</taxon>
        <taxon>Pseudomonadati</taxon>
        <taxon>Pseudomonadota</taxon>
        <taxon>Alphaproteobacteria</taxon>
        <taxon>Sphingomonadales</taxon>
        <taxon>Erythrobacteraceae</taxon>
        <taxon>Croceicoccus</taxon>
    </lineage>
</organism>
<dbReference type="Proteomes" id="UP000612349">
    <property type="component" value="Unassembled WGS sequence"/>
</dbReference>
<gene>
    <name evidence="2" type="ORF">GCM10010990_36690</name>
</gene>
<protein>
    <submittedName>
        <fullName evidence="2">Uncharacterized protein</fullName>
    </submittedName>
</protein>
<dbReference type="AlphaFoldDB" id="A0A917DZU3"/>
<sequence>MPIKTAAPRNERELTMTDKKPTEKSEGKPDKDPADIPASDNPSRNSQLYNEMRKQDAVSPEDYPAKDLKSGNAAISDAGPQ</sequence>
<name>A0A917DZU3_9SPHN</name>
<evidence type="ECO:0000256" key="1">
    <source>
        <dbReference type="SAM" id="MobiDB-lite"/>
    </source>
</evidence>
<feature type="region of interest" description="Disordered" evidence="1">
    <location>
        <begin position="1"/>
        <end position="81"/>
    </location>
</feature>
<reference evidence="2" key="1">
    <citation type="journal article" date="2014" name="Int. J. Syst. Evol. Microbiol.">
        <title>Complete genome sequence of Corynebacterium casei LMG S-19264T (=DSM 44701T), isolated from a smear-ripened cheese.</title>
        <authorList>
            <consortium name="US DOE Joint Genome Institute (JGI-PGF)"/>
            <person name="Walter F."/>
            <person name="Albersmeier A."/>
            <person name="Kalinowski J."/>
            <person name="Ruckert C."/>
        </authorList>
    </citation>
    <scope>NUCLEOTIDE SEQUENCE</scope>
    <source>
        <strain evidence="2">CGMCC 1.15360</strain>
    </source>
</reference>
<accession>A0A917DZU3</accession>
<feature type="compositionally biased region" description="Basic and acidic residues" evidence="1">
    <location>
        <begin position="9"/>
        <end position="34"/>
    </location>
</feature>
<comment type="caution">
    <text evidence="2">The sequence shown here is derived from an EMBL/GenBank/DDBJ whole genome shotgun (WGS) entry which is preliminary data.</text>
</comment>
<proteinExistence type="predicted"/>
<keyword evidence="3" id="KW-1185">Reference proteome</keyword>
<evidence type="ECO:0000313" key="3">
    <source>
        <dbReference type="Proteomes" id="UP000612349"/>
    </source>
</evidence>